<organism evidence="2 3">
    <name type="scientific">Streptomyces smaragdinus</name>
    <dbReference type="NCBI Taxonomy" id="2585196"/>
    <lineage>
        <taxon>Bacteria</taxon>
        <taxon>Bacillati</taxon>
        <taxon>Actinomycetota</taxon>
        <taxon>Actinomycetes</taxon>
        <taxon>Kitasatosporales</taxon>
        <taxon>Streptomycetaceae</taxon>
        <taxon>Streptomyces</taxon>
    </lineage>
</organism>
<comment type="caution">
    <text evidence="2">The sequence shown here is derived from an EMBL/GenBank/DDBJ whole genome shotgun (WGS) entry which is preliminary data.</text>
</comment>
<sequence length="227" mass="24576">MEQIKNVLLVHGDFVDGSGWRQVYELLVADGFRVSVVQHPTQSLAGDVLATLRVMRAQHGPCVLVGHSYGGVVITEAGTDDDVAALVYVAAFVPDTGESAHDLMAGTAPMPPPRDDFLVREHAGFHELYAADLPPAEARFLADSQVPWRVGALEGRVTRPAWHTKPSWYLVASDDRVIPASLQRAMAVRSGSTVSEVAASHFVHVSQPRAIADLVRRAARTAEETRP</sequence>
<dbReference type="PANTHER" id="PTHR37017">
    <property type="entry name" value="AB HYDROLASE-1 DOMAIN-CONTAINING PROTEIN-RELATED"/>
    <property type="match status" value="1"/>
</dbReference>
<dbReference type="Pfam" id="PF12697">
    <property type="entry name" value="Abhydrolase_6"/>
    <property type="match status" value="1"/>
</dbReference>
<accession>A0A7K0CKG6</accession>
<dbReference type="Gene3D" id="3.40.50.1820">
    <property type="entry name" value="alpha/beta hydrolase"/>
    <property type="match status" value="1"/>
</dbReference>
<protein>
    <recommendedName>
        <fullName evidence="1">AB hydrolase-1 domain-containing protein</fullName>
    </recommendedName>
</protein>
<feature type="domain" description="AB hydrolase-1" evidence="1">
    <location>
        <begin position="7"/>
        <end position="213"/>
    </location>
</feature>
<dbReference type="EMBL" id="WEGJ01000017">
    <property type="protein sequence ID" value="MQY13989.1"/>
    <property type="molecule type" value="Genomic_DNA"/>
</dbReference>
<dbReference type="InterPro" id="IPR000073">
    <property type="entry name" value="AB_hydrolase_1"/>
</dbReference>
<dbReference type="OrthoDB" id="9814966at2"/>
<proteinExistence type="predicted"/>
<reference evidence="2 3" key="1">
    <citation type="submission" date="2019-10" db="EMBL/GenBank/DDBJ databases">
        <title>Streptomyces smaragdinus sp. nov. and Streptomyces fabii sp. nov., isolated from the gut of fungus growing-termite Macrotermes natalensis.</title>
        <authorList>
            <person name="Schwitalla J."/>
            <person name="Benndorf R."/>
            <person name="Martin K."/>
            <person name="De Beer W."/>
            <person name="Kaster A.-K."/>
            <person name="Vollmers J."/>
            <person name="Poulsen M."/>
            <person name="Beemelmanns C."/>
        </authorList>
    </citation>
    <scope>NUCLEOTIDE SEQUENCE [LARGE SCALE GENOMIC DNA]</scope>
    <source>
        <strain evidence="2 3">RB5</strain>
    </source>
</reference>
<dbReference type="PANTHER" id="PTHR37017:SF11">
    <property type="entry name" value="ESTERASE_LIPASE_THIOESTERASE DOMAIN-CONTAINING PROTEIN"/>
    <property type="match status" value="1"/>
</dbReference>
<evidence type="ECO:0000313" key="2">
    <source>
        <dbReference type="EMBL" id="MQY13989.1"/>
    </source>
</evidence>
<evidence type="ECO:0000313" key="3">
    <source>
        <dbReference type="Proteomes" id="UP000466345"/>
    </source>
</evidence>
<dbReference type="RefSeq" id="WP_153454224.1">
    <property type="nucleotide sequence ID" value="NZ_WEGJ01000017.1"/>
</dbReference>
<dbReference type="InterPro" id="IPR029058">
    <property type="entry name" value="AB_hydrolase_fold"/>
</dbReference>
<dbReference type="Proteomes" id="UP000466345">
    <property type="component" value="Unassembled WGS sequence"/>
</dbReference>
<gene>
    <name evidence="2" type="ORF">SRB5_41490</name>
</gene>
<keyword evidence="3" id="KW-1185">Reference proteome</keyword>
<evidence type="ECO:0000259" key="1">
    <source>
        <dbReference type="Pfam" id="PF12697"/>
    </source>
</evidence>
<dbReference type="GO" id="GO:0003824">
    <property type="term" value="F:catalytic activity"/>
    <property type="evidence" value="ECO:0007669"/>
    <property type="project" value="UniProtKB-ARBA"/>
</dbReference>
<dbReference type="InterPro" id="IPR052897">
    <property type="entry name" value="Sec-Metab_Biosynth_Hydrolase"/>
</dbReference>
<dbReference type="SUPFAM" id="SSF53474">
    <property type="entry name" value="alpha/beta-Hydrolases"/>
    <property type="match status" value="1"/>
</dbReference>
<name>A0A7K0CKG6_9ACTN</name>
<dbReference type="AlphaFoldDB" id="A0A7K0CKG6"/>